<evidence type="ECO:0000256" key="1">
    <source>
        <dbReference type="ARBA" id="ARBA00023015"/>
    </source>
</evidence>
<dbReference type="EMBL" id="BCSX01000021">
    <property type="protein sequence ID" value="GAS88197.1"/>
    <property type="molecule type" value="Genomic_DNA"/>
</dbReference>
<reference evidence="7" key="2">
    <citation type="submission" date="2016-02" db="EMBL/GenBank/DDBJ databases">
        <title>Draft genome sequence of five rapidly growing Mycobacterium species.</title>
        <authorList>
            <person name="Katahira K."/>
            <person name="Gotou Y."/>
            <person name="Iida K."/>
            <person name="Ogura Y."/>
            <person name="Hayashi T."/>
        </authorList>
    </citation>
    <scope>NUCLEOTIDE SEQUENCE [LARGE SCALE GENOMIC DNA]</scope>
    <source>
        <strain evidence="7">JCM15654</strain>
    </source>
</reference>
<keyword evidence="1" id="KW-0805">Transcription regulation</keyword>
<keyword evidence="7" id="KW-1185">Reference proteome</keyword>
<dbReference type="GO" id="GO:0000976">
    <property type="term" value="F:transcription cis-regulatory region binding"/>
    <property type="evidence" value="ECO:0007669"/>
    <property type="project" value="TreeGrafter"/>
</dbReference>
<dbReference type="InterPro" id="IPR001647">
    <property type="entry name" value="HTH_TetR"/>
</dbReference>
<dbReference type="InterPro" id="IPR036271">
    <property type="entry name" value="Tet_transcr_reg_TetR-rel_C_sf"/>
</dbReference>
<gene>
    <name evidence="6" type="ORF">RMCB_2293</name>
</gene>
<sequence length="204" mass="21229">MVVAEAPPLKDETISIGGSSALVTSTRSDARRNRDRLLAAATAAYSAGDGAPTLEAIARSAGVGIGTLYRHFPTRDALVEAVYRAELAEVCAAAPRLLARHPPQAALRRWLSRYAEFVATKQGMAESLHAMVESGKVAAVDTRANLTAAVAALLTAGASDGSLRADILADDVVSSMVGVVLTSTSSAQAHRMFDLLVDGIVTTR</sequence>
<dbReference type="SUPFAM" id="SSF46689">
    <property type="entry name" value="Homeodomain-like"/>
    <property type="match status" value="1"/>
</dbReference>
<name>A0A100VY68_9MYCO</name>
<accession>A0A100VY68</accession>
<dbReference type="Pfam" id="PF00440">
    <property type="entry name" value="TetR_N"/>
    <property type="match status" value="1"/>
</dbReference>
<dbReference type="PANTHER" id="PTHR30055">
    <property type="entry name" value="HTH-TYPE TRANSCRIPTIONAL REGULATOR RUTR"/>
    <property type="match status" value="1"/>
</dbReference>
<dbReference type="PANTHER" id="PTHR30055:SF234">
    <property type="entry name" value="HTH-TYPE TRANSCRIPTIONAL REGULATOR BETI"/>
    <property type="match status" value="1"/>
</dbReference>
<organism evidence="6 7">
    <name type="scientific">Mycolicibacterium brisbanense</name>
    <dbReference type="NCBI Taxonomy" id="146020"/>
    <lineage>
        <taxon>Bacteria</taxon>
        <taxon>Bacillati</taxon>
        <taxon>Actinomycetota</taxon>
        <taxon>Actinomycetes</taxon>
        <taxon>Mycobacteriales</taxon>
        <taxon>Mycobacteriaceae</taxon>
        <taxon>Mycolicibacterium</taxon>
    </lineage>
</organism>
<dbReference type="InterPro" id="IPR049445">
    <property type="entry name" value="TetR_SbtR-like_C"/>
</dbReference>
<evidence type="ECO:0000313" key="7">
    <source>
        <dbReference type="Proteomes" id="UP000069620"/>
    </source>
</evidence>
<dbReference type="AlphaFoldDB" id="A0A100VY68"/>
<evidence type="ECO:0000259" key="5">
    <source>
        <dbReference type="PROSITE" id="PS50977"/>
    </source>
</evidence>
<dbReference type="Gene3D" id="1.10.357.10">
    <property type="entry name" value="Tetracycline Repressor, domain 2"/>
    <property type="match status" value="1"/>
</dbReference>
<evidence type="ECO:0000313" key="6">
    <source>
        <dbReference type="EMBL" id="GAS88197.1"/>
    </source>
</evidence>
<evidence type="ECO:0000256" key="2">
    <source>
        <dbReference type="ARBA" id="ARBA00023125"/>
    </source>
</evidence>
<comment type="caution">
    <text evidence="6">The sequence shown here is derived from an EMBL/GenBank/DDBJ whole genome shotgun (WGS) entry which is preliminary data.</text>
</comment>
<feature type="domain" description="HTH tetR-type" evidence="5">
    <location>
        <begin position="31"/>
        <end position="90"/>
    </location>
</feature>
<reference evidence="7" key="1">
    <citation type="journal article" date="2016" name="Genome Announc.">
        <title>Draft Genome Sequences of Five Rapidly Growing Mycobacterium Species, M. thermoresistibile, M. fortuitum subsp. acetamidolyticum, M. canariasense, M. brisbanense, and M. novocastrense.</title>
        <authorList>
            <person name="Katahira K."/>
            <person name="Ogura Y."/>
            <person name="Gotoh Y."/>
            <person name="Hayashi T."/>
        </authorList>
    </citation>
    <scope>NUCLEOTIDE SEQUENCE [LARGE SCALE GENOMIC DNA]</scope>
    <source>
        <strain evidence="7">JCM15654</strain>
    </source>
</reference>
<dbReference type="InterPro" id="IPR009057">
    <property type="entry name" value="Homeodomain-like_sf"/>
</dbReference>
<dbReference type="STRING" id="146020.RMCB_2293"/>
<dbReference type="Pfam" id="PF21597">
    <property type="entry name" value="TetR_C_43"/>
    <property type="match status" value="1"/>
</dbReference>
<evidence type="ECO:0000256" key="3">
    <source>
        <dbReference type="ARBA" id="ARBA00023163"/>
    </source>
</evidence>
<keyword evidence="3" id="KW-0804">Transcription</keyword>
<keyword evidence="2 4" id="KW-0238">DNA-binding</keyword>
<dbReference type="OrthoDB" id="9795011at2"/>
<protein>
    <submittedName>
        <fullName evidence="6">TetR family protein transcriptional regulator</fullName>
    </submittedName>
</protein>
<dbReference type="SUPFAM" id="SSF48498">
    <property type="entry name" value="Tetracyclin repressor-like, C-terminal domain"/>
    <property type="match status" value="1"/>
</dbReference>
<dbReference type="Proteomes" id="UP000069620">
    <property type="component" value="Unassembled WGS sequence"/>
</dbReference>
<evidence type="ECO:0000256" key="4">
    <source>
        <dbReference type="PROSITE-ProRule" id="PRU00335"/>
    </source>
</evidence>
<dbReference type="PROSITE" id="PS50977">
    <property type="entry name" value="HTH_TETR_2"/>
    <property type="match status" value="1"/>
</dbReference>
<feature type="DNA-binding region" description="H-T-H motif" evidence="4">
    <location>
        <begin position="53"/>
        <end position="72"/>
    </location>
</feature>
<dbReference type="GO" id="GO:0003700">
    <property type="term" value="F:DNA-binding transcription factor activity"/>
    <property type="evidence" value="ECO:0007669"/>
    <property type="project" value="TreeGrafter"/>
</dbReference>
<dbReference type="InterPro" id="IPR050109">
    <property type="entry name" value="HTH-type_TetR-like_transc_reg"/>
</dbReference>
<proteinExistence type="predicted"/>